<dbReference type="PRINTS" id="PR00682">
    <property type="entry name" value="IPNSYNTHASE"/>
</dbReference>
<name>A0AAD4J792_PERFH</name>
<dbReference type="EMBL" id="SDAM02000131">
    <property type="protein sequence ID" value="KAH6828126.1"/>
    <property type="molecule type" value="Genomic_DNA"/>
</dbReference>
<sequence>MSVQLPILDISQPSNSSSLSSLSLACREWGFFHITNHGISNELLSKLHSLSTQIFNLPSEVKHKAGPSSALKTYTPHFIASPFFESLRVSGPHFSTSAQSSYQALLNQTNYEFSEILEEYGCRMTQLSKIVVEMLIKCVGGDYGMKLLPEFKNCHGYMRMNNYSSSSSDQCICIDDEQEMEGLGMHTDMSCITLVYQDHIGGLQVRSKEGQWMDITPCKNTLVVNIGDLMQAWSNGMFVSSQHRVILRNNVNRFSIAFFWCFEDEKLILAPEEVVGEGNFRLYKPFVCADYLKFRENNEKGKFEKVGFTVEHFAGTQV</sequence>
<evidence type="ECO:0000313" key="6">
    <source>
        <dbReference type="Proteomes" id="UP001190926"/>
    </source>
</evidence>
<keyword evidence="2 3" id="KW-0408">Iron</keyword>
<dbReference type="GO" id="GO:0002238">
    <property type="term" value="P:response to molecule of fungal origin"/>
    <property type="evidence" value="ECO:0007669"/>
    <property type="project" value="UniProtKB-ARBA"/>
</dbReference>
<dbReference type="GO" id="GO:0009805">
    <property type="term" value="P:coumarin biosynthetic process"/>
    <property type="evidence" value="ECO:0007669"/>
    <property type="project" value="UniProtKB-ARBA"/>
</dbReference>
<keyword evidence="6" id="KW-1185">Reference proteome</keyword>
<gene>
    <name evidence="5" type="ORF">C2S53_014967</name>
</gene>
<dbReference type="InterPro" id="IPR050231">
    <property type="entry name" value="Iron_ascorbate_oxido_reductase"/>
</dbReference>
<reference evidence="5 6" key="1">
    <citation type="journal article" date="2021" name="Nat. Commun.">
        <title>Incipient diploidization of the medicinal plant Perilla within 10,000 years.</title>
        <authorList>
            <person name="Zhang Y."/>
            <person name="Shen Q."/>
            <person name="Leng L."/>
            <person name="Zhang D."/>
            <person name="Chen S."/>
            <person name="Shi Y."/>
            <person name="Ning Z."/>
            <person name="Chen S."/>
        </authorList>
    </citation>
    <scope>NUCLEOTIDE SEQUENCE [LARGE SCALE GENOMIC DNA]</scope>
    <source>
        <strain evidence="6">cv. PC099</strain>
    </source>
</reference>
<dbReference type="GO" id="GO:0046872">
    <property type="term" value="F:metal ion binding"/>
    <property type="evidence" value="ECO:0007669"/>
    <property type="project" value="UniProtKB-KW"/>
</dbReference>
<comment type="similarity">
    <text evidence="3">Belongs to the iron/ascorbate-dependent oxidoreductase family.</text>
</comment>
<dbReference type="InterPro" id="IPR005123">
    <property type="entry name" value="Oxoglu/Fe-dep_dioxygenase_dom"/>
</dbReference>
<dbReference type="AlphaFoldDB" id="A0AAD4J792"/>
<dbReference type="GO" id="GO:0016706">
    <property type="term" value="F:2-oxoglutarate-dependent dioxygenase activity"/>
    <property type="evidence" value="ECO:0007669"/>
    <property type="project" value="UniProtKB-ARBA"/>
</dbReference>
<keyword evidence="1 3" id="KW-0479">Metal-binding</keyword>
<dbReference type="Pfam" id="PF14226">
    <property type="entry name" value="DIOX_N"/>
    <property type="match status" value="1"/>
</dbReference>
<evidence type="ECO:0000256" key="3">
    <source>
        <dbReference type="RuleBase" id="RU003682"/>
    </source>
</evidence>
<evidence type="ECO:0000259" key="4">
    <source>
        <dbReference type="PROSITE" id="PS51471"/>
    </source>
</evidence>
<evidence type="ECO:0000313" key="5">
    <source>
        <dbReference type="EMBL" id="KAH6828126.1"/>
    </source>
</evidence>
<organism evidence="5 6">
    <name type="scientific">Perilla frutescens var. hirtella</name>
    <name type="common">Perilla citriodora</name>
    <name type="synonym">Perilla setoyensis</name>
    <dbReference type="NCBI Taxonomy" id="608512"/>
    <lineage>
        <taxon>Eukaryota</taxon>
        <taxon>Viridiplantae</taxon>
        <taxon>Streptophyta</taxon>
        <taxon>Embryophyta</taxon>
        <taxon>Tracheophyta</taxon>
        <taxon>Spermatophyta</taxon>
        <taxon>Magnoliopsida</taxon>
        <taxon>eudicotyledons</taxon>
        <taxon>Gunneridae</taxon>
        <taxon>Pentapetalae</taxon>
        <taxon>asterids</taxon>
        <taxon>lamiids</taxon>
        <taxon>Lamiales</taxon>
        <taxon>Lamiaceae</taxon>
        <taxon>Nepetoideae</taxon>
        <taxon>Elsholtzieae</taxon>
        <taxon>Perilla</taxon>
    </lineage>
</organism>
<dbReference type="InterPro" id="IPR026992">
    <property type="entry name" value="DIOX_N"/>
</dbReference>
<dbReference type="InterPro" id="IPR027443">
    <property type="entry name" value="IPNS-like_sf"/>
</dbReference>
<accession>A0AAD4J792</accession>
<proteinExistence type="inferred from homology"/>
<dbReference type="InterPro" id="IPR044861">
    <property type="entry name" value="IPNS-like_FE2OG_OXY"/>
</dbReference>
<feature type="domain" description="Fe2OG dioxygenase" evidence="4">
    <location>
        <begin position="154"/>
        <end position="263"/>
    </location>
</feature>
<evidence type="ECO:0000256" key="1">
    <source>
        <dbReference type="ARBA" id="ARBA00022723"/>
    </source>
</evidence>
<dbReference type="Gene3D" id="2.60.120.330">
    <property type="entry name" value="B-lactam Antibiotic, Isopenicillin N Synthase, Chain"/>
    <property type="match status" value="1"/>
</dbReference>
<dbReference type="Proteomes" id="UP001190926">
    <property type="component" value="Unassembled WGS sequence"/>
</dbReference>
<evidence type="ECO:0000256" key="2">
    <source>
        <dbReference type="ARBA" id="ARBA00023004"/>
    </source>
</evidence>
<keyword evidence="3" id="KW-0560">Oxidoreductase</keyword>
<protein>
    <submittedName>
        <fullName evidence="5">2-oxoglutarate and oxygenase superfamily protein</fullName>
    </submittedName>
</protein>
<dbReference type="PROSITE" id="PS51471">
    <property type="entry name" value="FE2OG_OXY"/>
    <property type="match status" value="1"/>
</dbReference>
<dbReference type="Pfam" id="PF03171">
    <property type="entry name" value="2OG-FeII_Oxy"/>
    <property type="match status" value="1"/>
</dbReference>
<dbReference type="SUPFAM" id="SSF51197">
    <property type="entry name" value="Clavaminate synthase-like"/>
    <property type="match status" value="1"/>
</dbReference>
<dbReference type="PANTHER" id="PTHR47990">
    <property type="entry name" value="2-OXOGLUTARATE (2OG) AND FE(II)-DEPENDENT OXYGENASE SUPERFAMILY PROTEIN-RELATED"/>
    <property type="match status" value="1"/>
</dbReference>
<comment type="caution">
    <text evidence="5">The sequence shown here is derived from an EMBL/GenBank/DDBJ whole genome shotgun (WGS) entry which is preliminary data.</text>
</comment>